<evidence type="ECO:0000256" key="5">
    <source>
        <dbReference type="ARBA" id="ARBA00023136"/>
    </source>
</evidence>
<keyword evidence="2" id="KW-0813">Transport</keyword>
<keyword evidence="5 6" id="KW-0472">Membrane</keyword>
<dbReference type="CDD" id="cd17328">
    <property type="entry name" value="MFS_spinster_like"/>
    <property type="match status" value="1"/>
</dbReference>
<protein>
    <submittedName>
        <fullName evidence="8">MFS transporter</fullName>
    </submittedName>
</protein>
<gene>
    <name evidence="8" type="ORF">BJN34_31140</name>
</gene>
<dbReference type="PANTHER" id="PTHR23505:SF79">
    <property type="entry name" value="PROTEIN SPINSTER"/>
    <property type="match status" value="1"/>
</dbReference>
<comment type="subcellular location">
    <subcellularLocation>
        <location evidence="1">Membrane</location>
        <topology evidence="1">Multi-pass membrane protein</topology>
    </subcellularLocation>
</comment>
<keyword evidence="4 6" id="KW-1133">Transmembrane helix</keyword>
<sequence length="441" mass="46755">MRNRPEPAVTARTHLSLALLALVYIFSYIDRQAIAVLIEPIKQEFGVSDTAIGMLTGLAFGLLYAGLGVPIGRLADRGVRRNVVGVCAILWSVATIACGLAGQFWGLLLARMGVAIGEAGGMAPSISLVSDLYPRKRRSLAISLFMMGPNVGVLVGLAVGGWIAQQYGWRATFLWFGAPGILLGALVLCLVREPVRGGFDALPPGAGAPARPLLGQLRHLWAIPALRYLCLACGVAGVSSYGYGVWVPSFLVRTHGMSLAHAGLVFGVTSGIGAMAGAMFSGWLCDRLVQRDSRWQLALPMIGVALAIPAAFAFLLWPAAGHWLAGTVRIPHALVFALAFGFFASWFPALSYAAISQMVPAHERSIAAALLNLFITLFGVGLGPLVTGFLSDTLNPLYGPQALRYALAAAMSLLCLTVLLYALALNPYRRRLASLAMPYPA</sequence>
<evidence type="ECO:0000313" key="9">
    <source>
        <dbReference type="Proteomes" id="UP000189627"/>
    </source>
</evidence>
<evidence type="ECO:0000313" key="8">
    <source>
        <dbReference type="EMBL" id="AQV98330.1"/>
    </source>
</evidence>
<organism evidence="8 9">
    <name type="scientific">Cupriavidus necator</name>
    <name type="common">Alcaligenes eutrophus</name>
    <name type="synonym">Ralstonia eutropha</name>
    <dbReference type="NCBI Taxonomy" id="106590"/>
    <lineage>
        <taxon>Bacteria</taxon>
        <taxon>Pseudomonadati</taxon>
        <taxon>Pseudomonadota</taxon>
        <taxon>Betaproteobacteria</taxon>
        <taxon>Burkholderiales</taxon>
        <taxon>Burkholderiaceae</taxon>
        <taxon>Cupriavidus</taxon>
    </lineage>
</organism>
<dbReference type="SUPFAM" id="SSF103473">
    <property type="entry name" value="MFS general substrate transporter"/>
    <property type="match status" value="1"/>
</dbReference>
<dbReference type="InterPro" id="IPR011701">
    <property type="entry name" value="MFS"/>
</dbReference>
<reference evidence="9" key="1">
    <citation type="submission" date="2017-02" db="EMBL/GenBank/DDBJ databases">
        <title>Complete genome sequence of Cupriavidus necator strain NH9, a 3-chlorobenzoate degrader.</title>
        <authorList>
            <person name="Moriuchi R."/>
            <person name="Dohra H."/>
            <person name="Ogawa N."/>
        </authorList>
    </citation>
    <scope>NUCLEOTIDE SEQUENCE [LARGE SCALE GENOMIC DNA]</scope>
    <source>
        <strain evidence="9">NH9</strain>
    </source>
</reference>
<dbReference type="Proteomes" id="UP000189627">
    <property type="component" value="Chromosome 2"/>
</dbReference>
<dbReference type="PANTHER" id="PTHR23505">
    <property type="entry name" value="SPINSTER"/>
    <property type="match status" value="1"/>
</dbReference>
<dbReference type="GO" id="GO:0022857">
    <property type="term" value="F:transmembrane transporter activity"/>
    <property type="evidence" value="ECO:0007669"/>
    <property type="project" value="InterPro"/>
</dbReference>
<dbReference type="GO" id="GO:0016020">
    <property type="term" value="C:membrane"/>
    <property type="evidence" value="ECO:0007669"/>
    <property type="project" value="UniProtKB-SubCell"/>
</dbReference>
<evidence type="ECO:0000256" key="2">
    <source>
        <dbReference type="ARBA" id="ARBA00022448"/>
    </source>
</evidence>
<evidence type="ECO:0000256" key="3">
    <source>
        <dbReference type="ARBA" id="ARBA00022692"/>
    </source>
</evidence>
<accession>A0A1U9V067</accession>
<feature type="transmembrane region" description="Helical" evidence="6">
    <location>
        <begin position="83"/>
        <end position="102"/>
    </location>
</feature>
<feature type="transmembrane region" description="Helical" evidence="6">
    <location>
        <begin position="297"/>
        <end position="320"/>
    </location>
</feature>
<dbReference type="Pfam" id="PF07690">
    <property type="entry name" value="MFS_1"/>
    <property type="match status" value="1"/>
</dbReference>
<evidence type="ECO:0000256" key="6">
    <source>
        <dbReference type="SAM" id="Phobius"/>
    </source>
</evidence>
<feature type="transmembrane region" description="Helical" evidence="6">
    <location>
        <begin position="367"/>
        <end position="390"/>
    </location>
</feature>
<feature type="transmembrane region" description="Helical" evidence="6">
    <location>
        <begin position="332"/>
        <end position="355"/>
    </location>
</feature>
<dbReference type="InterPro" id="IPR036259">
    <property type="entry name" value="MFS_trans_sf"/>
</dbReference>
<dbReference type="AlphaFoldDB" id="A0A1U9V067"/>
<evidence type="ECO:0000259" key="7">
    <source>
        <dbReference type="PROSITE" id="PS50850"/>
    </source>
</evidence>
<proteinExistence type="predicted"/>
<dbReference type="EMBL" id="CP017758">
    <property type="protein sequence ID" value="AQV98330.1"/>
    <property type="molecule type" value="Genomic_DNA"/>
</dbReference>
<feature type="transmembrane region" description="Helical" evidence="6">
    <location>
        <begin position="225"/>
        <end position="244"/>
    </location>
</feature>
<dbReference type="InterPro" id="IPR044770">
    <property type="entry name" value="MFS_spinster-like"/>
</dbReference>
<evidence type="ECO:0000256" key="1">
    <source>
        <dbReference type="ARBA" id="ARBA00004141"/>
    </source>
</evidence>
<feature type="transmembrane region" description="Helical" evidence="6">
    <location>
        <begin position="51"/>
        <end position="71"/>
    </location>
</feature>
<name>A0A1U9V067_CUPNE</name>
<dbReference type="InterPro" id="IPR020846">
    <property type="entry name" value="MFS_dom"/>
</dbReference>
<evidence type="ECO:0000256" key="4">
    <source>
        <dbReference type="ARBA" id="ARBA00022989"/>
    </source>
</evidence>
<feature type="transmembrane region" description="Helical" evidence="6">
    <location>
        <begin position="402"/>
        <end position="424"/>
    </location>
</feature>
<dbReference type="KEGG" id="cuh:BJN34_31140"/>
<keyword evidence="3 6" id="KW-0812">Transmembrane</keyword>
<feature type="domain" description="Major facilitator superfamily (MFS) profile" evidence="7">
    <location>
        <begin position="16"/>
        <end position="430"/>
    </location>
</feature>
<feature type="transmembrane region" description="Helical" evidence="6">
    <location>
        <begin position="169"/>
        <end position="191"/>
    </location>
</feature>
<dbReference type="Gene3D" id="1.20.1250.20">
    <property type="entry name" value="MFS general substrate transporter like domains"/>
    <property type="match status" value="1"/>
</dbReference>
<dbReference type="OrthoDB" id="6057322at2"/>
<dbReference type="RefSeq" id="WP_078200602.1">
    <property type="nucleotide sequence ID" value="NZ_CP017758.1"/>
</dbReference>
<dbReference type="PROSITE" id="PS50850">
    <property type="entry name" value="MFS"/>
    <property type="match status" value="1"/>
</dbReference>
<feature type="transmembrane region" description="Helical" evidence="6">
    <location>
        <begin position="108"/>
        <end position="129"/>
    </location>
</feature>
<feature type="transmembrane region" description="Helical" evidence="6">
    <location>
        <begin position="264"/>
        <end position="285"/>
    </location>
</feature>
<feature type="transmembrane region" description="Helical" evidence="6">
    <location>
        <begin position="141"/>
        <end position="163"/>
    </location>
</feature>